<dbReference type="AlphaFoldDB" id="A0A2I1HGV0"/>
<reference evidence="1 2" key="1">
    <citation type="submission" date="2015-10" db="EMBL/GenBank/DDBJ databases">
        <title>Genome analyses suggest a sexual origin of heterokaryosis in a supposedly ancient asexual fungus.</title>
        <authorList>
            <person name="Ropars J."/>
            <person name="Sedzielewska K."/>
            <person name="Noel J."/>
            <person name="Charron P."/>
            <person name="Farinelli L."/>
            <person name="Marton T."/>
            <person name="Kruger M."/>
            <person name="Pelin A."/>
            <person name="Brachmann A."/>
            <person name="Corradi N."/>
        </authorList>
    </citation>
    <scope>NUCLEOTIDE SEQUENCE [LARGE SCALE GENOMIC DNA]</scope>
    <source>
        <strain evidence="1 2">A4</strain>
    </source>
</reference>
<proteinExistence type="predicted"/>
<protein>
    <submittedName>
        <fullName evidence="1">Uncharacterized protein</fullName>
    </submittedName>
</protein>
<organism evidence="1 2">
    <name type="scientific">Rhizophagus irregularis</name>
    <dbReference type="NCBI Taxonomy" id="588596"/>
    <lineage>
        <taxon>Eukaryota</taxon>
        <taxon>Fungi</taxon>
        <taxon>Fungi incertae sedis</taxon>
        <taxon>Mucoromycota</taxon>
        <taxon>Glomeromycotina</taxon>
        <taxon>Glomeromycetes</taxon>
        <taxon>Glomerales</taxon>
        <taxon>Glomeraceae</taxon>
        <taxon>Rhizophagus</taxon>
    </lineage>
</organism>
<evidence type="ECO:0000313" key="1">
    <source>
        <dbReference type="EMBL" id="PKY58107.1"/>
    </source>
</evidence>
<gene>
    <name evidence="1" type="ORF">RhiirA4_479737</name>
</gene>
<sequence>MLEENFKTLEFKLTFEQMKRLDEASKPTEIAFPYSLNVCILDKHLGKTLKFQKKSRVHTILEN</sequence>
<dbReference type="EMBL" id="LLXI01002851">
    <property type="protein sequence ID" value="PKY58107.1"/>
    <property type="molecule type" value="Genomic_DNA"/>
</dbReference>
<keyword evidence="2" id="KW-1185">Reference proteome</keyword>
<dbReference type="Proteomes" id="UP000234323">
    <property type="component" value="Unassembled WGS sequence"/>
</dbReference>
<accession>A0A2I1HGV0</accession>
<name>A0A2I1HGV0_9GLOM</name>
<comment type="caution">
    <text evidence="1">The sequence shown here is derived from an EMBL/GenBank/DDBJ whole genome shotgun (WGS) entry which is preliminary data.</text>
</comment>
<evidence type="ECO:0000313" key="2">
    <source>
        <dbReference type="Proteomes" id="UP000234323"/>
    </source>
</evidence>